<sequence length="116" mass="13264">MKRYAWGLLTGALLIACFMVVTATASPQDDSIKVYLGQLEQFLRDEMSRSTTAGRFQLQSFNIDRTHWHYMMDTATGKLYRMELGRTPDRSQWTLMAQGLIEEPPPAEAETETVEN</sequence>
<gene>
    <name evidence="1" type="ORF">METZ01_LOCUS87461</name>
</gene>
<dbReference type="EMBL" id="UINC01007690">
    <property type="protein sequence ID" value="SVA34607.1"/>
    <property type="molecule type" value="Genomic_DNA"/>
</dbReference>
<name>A0A381V4L7_9ZZZZ</name>
<accession>A0A381V4L7</accession>
<dbReference type="AlphaFoldDB" id="A0A381V4L7"/>
<protein>
    <submittedName>
        <fullName evidence="1">Uncharacterized protein</fullName>
    </submittedName>
</protein>
<evidence type="ECO:0000313" key="1">
    <source>
        <dbReference type="EMBL" id="SVA34607.1"/>
    </source>
</evidence>
<proteinExistence type="predicted"/>
<dbReference type="PROSITE" id="PS51257">
    <property type="entry name" value="PROKAR_LIPOPROTEIN"/>
    <property type="match status" value="1"/>
</dbReference>
<organism evidence="1">
    <name type="scientific">marine metagenome</name>
    <dbReference type="NCBI Taxonomy" id="408172"/>
    <lineage>
        <taxon>unclassified sequences</taxon>
        <taxon>metagenomes</taxon>
        <taxon>ecological metagenomes</taxon>
    </lineage>
</organism>
<reference evidence="1" key="1">
    <citation type="submission" date="2018-05" db="EMBL/GenBank/DDBJ databases">
        <authorList>
            <person name="Lanie J.A."/>
            <person name="Ng W.-L."/>
            <person name="Kazmierczak K.M."/>
            <person name="Andrzejewski T.M."/>
            <person name="Davidsen T.M."/>
            <person name="Wayne K.J."/>
            <person name="Tettelin H."/>
            <person name="Glass J.I."/>
            <person name="Rusch D."/>
            <person name="Podicherti R."/>
            <person name="Tsui H.-C.T."/>
            <person name="Winkler M.E."/>
        </authorList>
    </citation>
    <scope>NUCLEOTIDE SEQUENCE</scope>
</reference>